<feature type="compositionally biased region" description="Low complexity" evidence="1">
    <location>
        <begin position="26"/>
        <end position="42"/>
    </location>
</feature>
<dbReference type="EMBL" id="MDYO01000037">
    <property type="protein sequence ID" value="OQD92844.1"/>
    <property type="molecule type" value="Genomic_DNA"/>
</dbReference>
<gene>
    <name evidence="2" type="ORF">PENSOL_c037G08181</name>
</gene>
<sequence length="154" mass="17026">MSNPANKYGLTGPSLCPRSPHKHTLPSTNRSPNPNPRNPTSTAHQCLCTHTPPRPDLQPLIASVSFWACKRYRFLFADWDMDDETFLLACLLHGIGNTKANITAIRLSFEVFGGVLALRVLWNDTHEDEDEANVGVHVRERGSPSGLRARDGPA</sequence>
<proteinExistence type="predicted"/>
<accession>A0A1V6QUF2</accession>
<dbReference type="AlphaFoldDB" id="A0A1V6QUF2"/>
<comment type="caution">
    <text evidence="2">The sequence shown here is derived from an EMBL/GenBank/DDBJ whole genome shotgun (WGS) entry which is preliminary data.</text>
</comment>
<organism evidence="2 3">
    <name type="scientific">Penicillium solitum</name>
    <dbReference type="NCBI Taxonomy" id="60172"/>
    <lineage>
        <taxon>Eukaryota</taxon>
        <taxon>Fungi</taxon>
        <taxon>Dikarya</taxon>
        <taxon>Ascomycota</taxon>
        <taxon>Pezizomycotina</taxon>
        <taxon>Eurotiomycetes</taxon>
        <taxon>Eurotiomycetidae</taxon>
        <taxon>Eurotiales</taxon>
        <taxon>Aspergillaceae</taxon>
        <taxon>Penicillium</taxon>
    </lineage>
</organism>
<evidence type="ECO:0000313" key="3">
    <source>
        <dbReference type="Proteomes" id="UP000191612"/>
    </source>
</evidence>
<evidence type="ECO:0000256" key="1">
    <source>
        <dbReference type="SAM" id="MobiDB-lite"/>
    </source>
</evidence>
<evidence type="ECO:0000313" key="2">
    <source>
        <dbReference type="EMBL" id="OQD92844.1"/>
    </source>
</evidence>
<name>A0A1V6QUF2_9EURO</name>
<keyword evidence="3" id="KW-1185">Reference proteome</keyword>
<reference evidence="3" key="1">
    <citation type="journal article" date="2017" name="Nat. Microbiol.">
        <title>Global analysis of biosynthetic gene clusters reveals vast potential of secondary metabolite production in Penicillium species.</title>
        <authorList>
            <person name="Nielsen J.C."/>
            <person name="Grijseels S."/>
            <person name="Prigent S."/>
            <person name="Ji B."/>
            <person name="Dainat J."/>
            <person name="Nielsen K.F."/>
            <person name="Frisvad J.C."/>
            <person name="Workman M."/>
            <person name="Nielsen J."/>
        </authorList>
    </citation>
    <scope>NUCLEOTIDE SEQUENCE [LARGE SCALE GENOMIC DNA]</scope>
    <source>
        <strain evidence="3">IBT 29525</strain>
    </source>
</reference>
<protein>
    <submittedName>
        <fullName evidence="2">Uncharacterized protein</fullName>
    </submittedName>
</protein>
<feature type="region of interest" description="Disordered" evidence="1">
    <location>
        <begin position="1"/>
        <end position="44"/>
    </location>
</feature>
<dbReference type="Proteomes" id="UP000191612">
    <property type="component" value="Unassembled WGS sequence"/>
</dbReference>